<evidence type="ECO:0000313" key="1">
    <source>
        <dbReference type="EMBL" id="ALL71465.1"/>
    </source>
</evidence>
<organism evidence="1 2">
    <name type="scientific">Paraburkholderia caribensis MBA4</name>
    <dbReference type="NCBI Taxonomy" id="1323664"/>
    <lineage>
        <taxon>Bacteria</taxon>
        <taxon>Pseudomonadati</taxon>
        <taxon>Pseudomonadota</taxon>
        <taxon>Betaproteobacteria</taxon>
        <taxon>Burkholderiales</taxon>
        <taxon>Burkholderiaceae</taxon>
        <taxon>Paraburkholderia</taxon>
    </lineage>
</organism>
<dbReference type="GeneID" id="69974822"/>
<geneLocation type="plasmid" evidence="2"/>
<proteinExistence type="predicted"/>
<sequence length="146" mass="16100">MRVGKPVKALPQPLCDYCGAKAVLARAGEESYPYRDDHGPVWVCAPCQAWIGIHARSTRHVPLGRLADAALRDAKSRLHDALEPLVAGKVRRDGVNAFEARAKAIRWVSTELGFDPLPNSIHTLSPDQCEQALRYVEAFMAARRTS</sequence>
<gene>
    <name evidence="1" type="ORF">K788_0006128</name>
</gene>
<protein>
    <submittedName>
        <fullName evidence="1">Phage protein</fullName>
    </submittedName>
</protein>
<keyword evidence="1" id="KW-0614">Plasmid</keyword>
<dbReference type="Pfam" id="PF11672">
    <property type="entry name" value="DUF3268"/>
    <property type="match status" value="1"/>
</dbReference>
<dbReference type="AlphaFoldDB" id="A0A0P0RQW7"/>
<dbReference type="EMBL" id="CP012748">
    <property type="protein sequence ID" value="ALL71465.1"/>
    <property type="molecule type" value="Genomic_DNA"/>
</dbReference>
<dbReference type="InterPro" id="IPR021686">
    <property type="entry name" value="DUF3268"/>
</dbReference>
<name>A0A0P0RQW7_9BURK</name>
<reference evidence="1 2" key="1">
    <citation type="journal article" date="2014" name="Genome Announc.">
        <title>Draft Genome Sequence of the Haloacid-Degrading Burkholderia caribensis Strain MBA4.</title>
        <authorList>
            <person name="Pan Y."/>
            <person name="Kong K.F."/>
            <person name="Tsang J.S."/>
        </authorList>
    </citation>
    <scope>NUCLEOTIDE SEQUENCE [LARGE SCALE GENOMIC DNA]</scope>
    <source>
        <strain evidence="1 2">MBA4</strain>
        <plasmid evidence="2">Plasmid</plasmid>
    </source>
</reference>
<accession>A0A0P0RQW7</accession>
<evidence type="ECO:0000313" key="2">
    <source>
        <dbReference type="Proteomes" id="UP000019146"/>
    </source>
</evidence>
<dbReference type="RefSeq" id="WP_035992238.1">
    <property type="nucleotide sequence ID" value="NZ_CP012748.1"/>
</dbReference>
<dbReference type="Proteomes" id="UP000019146">
    <property type="component" value="Plasmid unnamed"/>
</dbReference>
<dbReference type="KEGG" id="bcai:K788_0006128"/>